<evidence type="ECO:0000256" key="1">
    <source>
        <dbReference type="ARBA" id="ARBA00004123"/>
    </source>
</evidence>
<comment type="subcellular location">
    <subcellularLocation>
        <location evidence="1">Nucleus</location>
    </subcellularLocation>
</comment>
<feature type="compositionally biased region" description="Basic residues" evidence="4">
    <location>
        <begin position="1"/>
        <end position="12"/>
    </location>
</feature>
<dbReference type="GO" id="GO:0005634">
    <property type="term" value="C:nucleus"/>
    <property type="evidence" value="ECO:0007669"/>
    <property type="project" value="UniProtKB-SubCell"/>
</dbReference>
<dbReference type="GO" id="GO:0005694">
    <property type="term" value="C:chromosome"/>
    <property type="evidence" value="ECO:0007669"/>
    <property type="project" value="UniProtKB-ARBA"/>
</dbReference>
<dbReference type="PROSITE" id="PS50013">
    <property type="entry name" value="CHROMO_2"/>
    <property type="match status" value="1"/>
</dbReference>
<dbReference type="AlphaFoldDB" id="A0AAJ6W0I9"/>
<evidence type="ECO:0000256" key="4">
    <source>
        <dbReference type="SAM" id="MobiDB-lite"/>
    </source>
</evidence>
<reference evidence="7" key="1">
    <citation type="submission" date="2025-08" db="UniProtKB">
        <authorList>
            <consortium name="RefSeq"/>
        </authorList>
    </citation>
    <scope>IDENTIFICATION</scope>
</reference>
<evidence type="ECO:0000259" key="5">
    <source>
        <dbReference type="PROSITE" id="PS50013"/>
    </source>
</evidence>
<dbReference type="SUPFAM" id="SSF54160">
    <property type="entry name" value="Chromo domain-like"/>
    <property type="match status" value="1"/>
</dbReference>
<dbReference type="RefSeq" id="XP_003748183.1">
    <property type="nucleotide sequence ID" value="XM_003748135.2"/>
</dbReference>
<dbReference type="InterPro" id="IPR051219">
    <property type="entry name" value="Heterochromatin_chromo-domain"/>
</dbReference>
<accession>A0AAJ6W0I9</accession>
<evidence type="ECO:0000256" key="2">
    <source>
        <dbReference type="ARBA" id="ARBA00022737"/>
    </source>
</evidence>
<dbReference type="Proteomes" id="UP000694867">
    <property type="component" value="Unplaced"/>
</dbReference>
<dbReference type="PANTHER" id="PTHR22812">
    <property type="entry name" value="CHROMOBOX PROTEIN"/>
    <property type="match status" value="1"/>
</dbReference>
<dbReference type="KEGG" id="goe:100903720"/>
<gene>
    <name evidence="7" type="primary">LOC100903720</name>
</gene>
<dbReference type="FunFam" id="2.40.50.40:FF:000031">
    <property type="entry name" value="Heterochromatin protein 1"/>
    <property type="match status" value="1"/>
</dbReference>
<proteinExistence type="predicted"/>
<name>A0AAJ6W0I9_9ACAR</name>
<keyword evidence="6" id="KW-1185">Reference proteome</keyword>
<organism evidence="6 7">
    <name type="scientific">Galendromus occidentalis</name>
    <name type="common">western predatory mite</name>
    <dbReference type="NCBI Taxonomy" id="34638"/>
    <lineage>
        <taxon>Eukaryota</taxon>
        <taxon>Metazoa</taxon>
        <taxon>Ecdysozoa</taxon>
        <taxon>Arthropoda</taxon>
        <taxon>Chelicerata</taxon>
        <taxon>Arachnida</taxon>
        <taxon>Acari</taxon>
        <taxon>Parasitiformes</taxon>
        <taxon>Mesostigmata</taxon>
        <taxon>Gamasina</taxon>
        <taxon>Phytoseioidea</taxon>
        <taxon>Phytoseiidae</taxon>
        <taxon>Typhlodrominae</taxon>
        <taxon>Galendromus</taxon>
    </lineage>
</organism>
<dbReference type="InterPro" id="IPR016197">
    <property type="entry name" value="Chromo-like_dom_sf"/>
</dbReference>
<keyword evidence="2" id="KW-0677">Repeat</keyword>
<sequence length="89" mass="10209">MPRGRGKSRKQGNRVPEAQSPAKSEPKSGFDRALEAERIIGVATDVEQNIRFLIKWKNTDQAELVLAKIANEKIPQMVIKFYEERLTWV</sequence>
<evidence type="ECO:0000313" key="6">
    <source>
        <dbReference type="Proteomes" id="UP000694867"/>
    </source>
</evidence>
<keyword evidence="3" id="KW-0539">Nucleus</keyword>
<dbReference type="Gene3D" id="2.40.50.40">
    <property type="match status" value="1"/>
</dbReference>
<protein>
    <submittedName>
        <fullName evidence="7">Chromobox protein homolog 5</fullName>
    </submittedName>
</protein>
<evidence type="ECO:0000256" key="3">
    <source>
        <dbReference type="ARBA" id="ARBA00023242"/>
    </source>
</evidence>
<dbReference type="CDD" id="cd00034">
    <property type="entry name" value="CSD"/>
    <property type="match status" value="1"/>
</dbReference>
<dbReference type="InterPro" id="IPR008251">
    <property type="entry name" value="Chromo_shadow_dom"/>
</dbReference>
<dbReference type="GeneID" id="100903720"/>
<dbReference type="InterPro" id="IPR000953">
    <property type="entry name" value="Chromo/chromo_shadow_dom"/>
</dbReference>
<feature type="region of interest" description="Disordered" evidence="4">
    <location>
        <begin position="1"/>
        <end position="30"/>
    </location>
</feature>
<feature type="domain" description="Chromo" evidence="5">
    <location>
        <begin position="34"/>
        <end position="89"/>
    </location>
</feature>
<dbReference type="Pfam" id="PF01393">
    <property type="entry name" value="Chromo_shadow"/>
    <property type="match status" value="1"/>
</dbReference>
<evidence type="ECO:0000313" key="7">
    <source>
        <dbReference type="RefSeq" id="XP_003748183.1"/>
    </source>
</evidence>
<dbReference type="SMART" id="SM00300">
    <property type="entry name" value="ChSh"/>
    <property type="match status" value="1"/>
</dbReference>